<evidence type="ECO:0000313" key="3">
    <source>
        <dbReference type="Proteomes" id="UP000075321"/>
    </source>
</evidence>
<reference evidence="2 3" key="1">
    <citation type="submission" date="2016-02" db="EMBL/GenBank/DDBJ databases">
        <title>Genome sequence of Halalkalicoccus paucihalophilus DSM 24557.</title>
        <authorList>
            <person name="Poehlein A."/>
            <person name="Daniel R."/>
        </authorList>
    </citation>
    <scope>NUCLEOTIDE SEQUENCE [LARGE SCALE GENOMIC DNA]</scope>
    <source>
        <strain evidence="2 3">DSM 24557</strain>
    </source>
</reference>
<dbReference type="PANTHER" id="PTHR33360:SF2">
    <property type="entry name" value="TRANSPOSASE FOR INSERTION SEQUENCE ELEMENT IS200"/>
    <property type="match status" value="1"/>
</dbReference>
<evidence type="ECO:0000313" key="2">
    <source>
        <dbReference type="EMBL" id="KYH24430.1"/>
    </source>
</evidence>
<dbReference type="InterPro" id="IPR036515">
    <property type="entry name" value="Transposase_17_sf"/>
</dbReference>
<protein>
    <submittedName>
        <fullName evidence="2">Transposase IS200 like protein</fullName>
    </submittedName>
</protein>
<accession>A0A151AA52</accession>
<dbReference type="PATRIC" id="fig|1008153.3.peg.3594"/>
<dbReference type="RefSeq" id="WP_066384904.1">
    <property type="nucleotide sequence ID" value="NZ_LTAZ01000013.1"/>
</dbReference>
<dbReference type="AlphaFoldDB" id="A0A151AA52"/>
<evidence type="ECO:0000259" key="1">
    <source>
        <dbReference type="SMART" id="SM01321"/>
    </source>
</evidence>
<dbReference type="OrthoDB" id="92826at2157"/>
<comment type="caution">
    <text evidence="2">The sequence shown here is derived from an EMBL/GenBank/DDBJ whole genome shotgun (WGS) entry which is preliminary data.</text>
</comment>
<dbReference type="SMART" id="SM01321">
    <property type="entry name" value="Y1_Tnp"/>
    <property type="match status" value="1"/>
</dbReference>
<feature type="domain" description="Transposase IS200-like" evidence="1">
    <location>
        <begin position="10"/>
        <end position="129"/>
    </location>
</feature>
<keyword evidence="3" id="KW-1185">Reference proteome</keyword>
<dbReference type="Proteomes" id="UP000075321">
    <property type="component" value="Unassembled WGS sequence"/>
</dbReference>
<dbReference type="GO" id="GO:0003677">
    <property type="term" value="F:DNA binding"/>
    <property type="evidence" value="ECO:0007669"/>
    <property type="project" value="InterPro"/>
</dbReference>
<dbReference type="Gene3D" id="3.30.70.1290">
    <property type="entry name" value="Transposase IS200-like"/>
    <property type="match status" value="1"/>
</dbReference>
<proteinExistence type="predicted"/>
<dbReference type="SUPFAM" id="SSF143422">
    <property type="entry name" value="Transposase IS200-like"/>
    <property type="match status" value="1"/>
</dbReference>
<dbReference type="Pfam" id="PF01797">
    <property type="entry name" value="Y1_Tnp"/>
    <property type="match status" value="1"/>
</dbReference>
<dbReference type="GO" id="GO:0004803">
    <property type="term" value="F:transposase activity"/>
    <property type="evidence" value="ECO:0007669"/>
    <property type="project" value="InterPro"/>
</dbReference>
<gene>
    <name evidence="2" type="ORF">HAPAU_34130</name>
</gene>
<dbReference type="InterPro" id="IPR002686">
    <property type="entry name" value="Transposase_17"/>
</dbReference>
<dbReference type="PANTHER" id="PTHR33360">
    <property type="entry name" value="TRANSPOSASE FOR INSERTION SEQUENCE ELEMENT IS200"/>
    <property type="match status" value="1"/>
</dbReference>
<name>A0A151AA52_9EURY</name>
<dbReference type="GO" id="GO:0006313">
    <property type="term" value="P:DNA transposition"/>
    <property type="evidence" value="ECO:0007669"/>
    <property type="project" value="InterPro"/>
</dbReference>
<dbReference type="NCBIfam" id="NF033573">
    <property type="entry name" value="transpos_IS200"/>
    <property type="match status" value="1"/>
</dbReference>
<organism evidence="2 3">
    <name type="scientific">Halalkalicoccus paucihalophilus</name>
    <dbReference type="NCBI Taxonomy" id="1008153"/>
    <lineage>
        <taxon>Archaea</taxon>
        <taxon>Methanobacteriati</taxon>
        <taxon>Methanobacteriota</taxon>
        <taxon>Stenosarchaea group</taxon>
        <taxon>Halobacteria</taxon>
        <taxon>Halobacteriales</taxon>
        <taxon>Halococcaceae</taxon>
        <taxon>Halalkalicoccus</taxon>
    </lineage>
</organism>
<dbReference type="EMBL" id="LTAZ01000013">
    <property type="protein sequence ID" value="KYH24430.1"/>
    <property type="molecule type" value="Genomic_DNA"/>
</dbReference>
<sequence>MEVRRGNHTVYTINYRFVWCPKYRHAVLDLIEASLERSIRGVAGRYGYDILSLHIAPDHVHLFLSAHPKHAPSEIVRMIKSVTAREMWEQHEPLLEQMFWGGGFWERSFYVGTAGEMSGRTVERYINRTEHV</sequence>